<dbReference type="InterPro" id="IPR003663">
    <property type="entry name" value="Sugar/inositol_transpt"/>
</dbReference>
<feature type="transmembrane region" description="Helical" evidence="9">
    <location>
        <begin position="414"/>
        <end position="436"/>
    </location>
</feature>
<feature type="transmembrane region" description="Helical" evidence="9">
    <location>
        <begin position="238"/>
        <end position="259"/>
    </location>
</feature>
<dbReference type="InterPro" id="IPR050360">
    <property type="entry name" value="MFS_Sugar_Transporters"/>
</dbReference>
<dbReference type="SUPFAM" id="SSF103473">
    <property type="entry name" value="MFS general substrate transporter"/>
    <property type="match status" value="1"/>
</dbReference>
<feature type="transmembrane region" description="Helical" evidence="9">
    <location>
        <begin position="166"/>
        <end position="186"/>
    </location>
</feature>
<comment type="similarity">
    <text evidence="2 8">Belongs to the major facilitator superfamily. Sugar transporter (TC 2.A.1.1) family.</text>
</comment>
<feature type="domain" description="Major facilitator superfamily (MFS) profile" evidence="10">
    <location>
        <begin position="65"/>
        <end position="505"/>
    </location>
</feature>
<keyword evidence="5 9" id="KW-1133">Transmembrane helix</keyword>
<accession>A0AAD9A500</accession>
<dbReference type="FunFam" id="1.20.1250.20:FF:000078">
    <property type="entry name" value="MFS maltose transporter, putative"/>
    <property type="match status" value="1"/>
</dbReference>
<keyword evidence="6 9" id="KW-0472">Membrane</keyword>
<evidence type="ECO:0000256" key="8">
    <source>
        <dbReference type="RuleBase" id="RU003346"/>
    </source>
</evidence>
<feature type="transmembrane region" description="Helical" evidence="9">
    <location>
        <begin position="448"/>
        <end position="471"/>
    </location>
</feature>
<evidence type="ECO:0000256" key="1">
    <source>
        <dbReference type="ARBA" id="ARBA00004141"/>
    </source>
</evidence>
<feature type="transmembrane region" description="Helical" evidence="9">
    <location>
        <begin position="483"/>
        <end position="501"/>
    </location>
</feature>
<dbReference type="NCBIfam" id="TIGR00879">
    <property type="entry name" value="SP"/>
    <property type="match status" value="1"/>
</dbReference>
<dbReference type="AlphaFoldDB" id="A0AAD9A500"/>
<dbReference type="PROSITE" id="PS50850">
    <property type="entry name" value="MFS"/>
    <property type="match status" value="1"/>
</dbReference>
<evidence type="ECO:0000256" key="7">
    <source>
        <dbReference type="ARBA" id="ARBA00026248"/>
    </source>
</evidence>
<comment type="subcellular location">
    <subcellularLocation>
        <location evidence="1">Membrane</location>
        <topology evidence="1">Multi-pass membrane protein</topology>
    </subcellularLocation>
</comment>
<name>A0AAD9A500_9PEZI</name>
<evidence type="ECO:0000313" key="12">
    <source>
        <dbReference type="Proteomes" id="UP001243330"/>
    </source>
</evidence>
<feature type="transmembrane region" description="Helical" evidence="9">
    <location>
        <begin position="356"/>
        <end position="373"/>
    </location>
</feature>
<evidence type="ECO:0000259" key="10">
    <source>
        <dbReference type="PROSITE" id="PS50850"/>
    </source>
</evidence>
<dbReference type="GO" id="GO:0016020">
    <property type="term" value="C:membrane"/>
    <property type="evidence" value="ECO:0007669"/>
    <property type="project" value="UniProtKB-SubCell"/>
</dbReference>
<dbReference type="EMBL" id="JAQOWY010000482">
    <property type="protein sequence ID" value="KAK1841408.1"/>
    <property type="molecule type" value="Genomic_DNA"/>
</dbReference>
<feature type="transmembrane region" description="Helical" evidence="9">
    <location>
        <begin position="143"/>
        <end position="160"/>
    </location>
</feature>
<dbReference type="Pfam" id="PF00083">
    <property type="entry name" value="Sugar_tr"/>
    <property type="match status" value="1"/>
</dbReference>
<proteinExistence type="inferred from homology"/>
<evidence type="ECO:0000256" key="5">
    <source>
        <dbReference type="ARBA" id="ARBA00022989"/>
    </source>
</evidence>
<feature type="transmembrane region" description="Helical" evidence="9">
    <location>
        <begin position="62"/>
        <end position="88"/>
    </location>
</feature>
<evidence type="ECO:0000256" key="4">
    <source>
        <dbReference type="ARBA" id="ARBA00022692"/>
    </source>
</evidence>
<reference evidence="11" key="1">
    <citation type="submission" date="2023-01" db="EMBL/GenBank/DDBJ databases">
        <title>Colletotrichum chrysophilum M932 genome sequence.</title>
        <authorList>
            <person name="Baroncelli R."/>
        </authorList>
    </citation>
    <scope>NUCLEOTIDE SEQUENCE</scope>
    <source>
        <strain evidence="11">M932</strain>
    </source>
</reference>
<keyword evidence="7" id="KW-0462">Maltose metabolism</keyword>
<feature type="transmembrane region" description="Helical" evidence="9">
    <location>
        <begin position="380"/>
        <end position="402"/>
    </location>
</feature>
<feature type="transmembrane region" description="Helical" evidence="9">
    <location>
        <begin position="318"/>
        <end position="336"/>
    </location>
</feature>
<organism evidence="11 12">
    <name type="scientific">Colletotrichum chrysophilum</name>
    <dbReference type="NCBI Taxonomy" id="1836956"/>
    <lineage>
        <taxon>Eukaryota</taxon>
        <taxon>Fungi</taxon>
        <taxon>Dikarya</taxon>
        <taxon>Ascomycota</taxon>
        <taxon>Pezizomycotina</taxon>
        <taxon>Sordariomycetes</taxon>
        <taxon>Hypocreomycetidae</taxon>
        <taxon>Glomerellales</taxon>
        <taxon>Glomerellaceae</taxon>
        <taxon>Colletotrichum</taxon>
        <taxon>Colletotrichum gloeosporioides species complex</taxon>
    </lineage>
</organism>
<dbReference type="PANTHER" id="PTHR48022:SF5">
    <property type="entry name" value="ALPHA-GLUCOSIDES PERMEASE MPH2-RELATED"/>
    <property type="match status" value="1"/>
</dbReference>
<dbReference type="PRINTS" id="PR00171">
    <property type="entry name" value="SUGRTRNSPORT"/>
</dbReference>
<dbReference type="Proteomes" id="UP001243330">
    <property type="component" value="Unassembled WGS sequence"/>
</dbReference>
<keyword evidence="12" id="KW-1185">Reference proteome</keyword>
<dbReference type="PANTHER" id="PTHR48022">
    <property type="entry name" value="PLASTIDIC GLUCOSE TRANSPORTER 4"/>
    <property type="match status" value="1"/>
</dbReference>
<gene>
    <name evidence="11" type="ORF">CCHR01_15956</name>
</gene>
<dbReference type="GO" id="GO:0005351">
    <property type="term" value="F:carbohydrate:proton symporter activity"/>
    <property type="evidence" value="ECO:0007669"/>
    <property type="project" value="TreeGrafter"/>
</dbReference>
<dbReference type="InterPro" id="IPR036259">
    <property type="entry name" value="MFS_trans_sf"/>
</dbReference>
<dbReference type="GO" id="GO:0000023">
    <property type="term" value="P:maltose metabolic process"/>
    <property type="evidence" value="ECO:0007669"/>
    <property type="project" value="UniProtKB-KW"/>
</dbReference>
<evidence type="ECO:0000256" key="9">
    <source>
        <dbReference type="SAM" id="Phobius"/>
    </source>
</evidence>
<comment type="caution">
    <text evidence="11">The sequence shown here is derived from an EMBL/GenBank/DDBJ whole genome shotgun (WGS) entry which is preliminary data.</text>
</comment>
<dbReference type="Gene3D" id="1.20.1250.20">
    <property type="entry name" value="MFS general substrate transporter like domains"/>
    <property type="match status" value="1"/>
</dbReference>
<sequence length="546" mass="60976">MNDTRDAVNDSTKDAMETIPRVSLVEGIAGYPDQQLLNDAKDATEAEHNLTLRDALRVYPQAIGWSVLVSTACVMEGYDIAVIGQLFAMKAFQKQFGEPLDGGYQLSAMWQTLLGNAAYVGVIFGILLNGIISERFGLKRTMIGAYVAITAFTFILVFGQNNMLLLLGQLLCGIPWGIFTAAAPTYASEVCPTVLRGYLTTFINLTWVIGQLISAGVFRGVQGMDGKWAYGIPFAIQWVWPIPLLVGMFYCPESPWWLLRKGRMDEAERSLRRLSSRSAMDIRKTLAMMAQTDREEKESEGSSYWDCFKGPDKRRTEIGFCAWSIQVFAGISMNQYNTYFFEQAGMSHQTAFDMSIGYFAIGFFGTIISWFLITRFGRRSIFIVGLGTMSLVMFAIAFAALAPSSNNPAMWAQAILLVVWVFLYDVSVGPLAFCIVSEVGSTRLRSKTIAIGRCAFYFWFIIFGIATPYLLNPSELNLKGKTFFVYGSTCFLSAVWSYFRLPEMKNRTYQELDILFKTGFSARKSKDIKIDPYAEPEAVATGSSKT</sequence>
<feature type="transmembrane region" description="Helical" evidence="9">
    <location>
        <begin position="198"/>
        <end position="218"/>
    </location>
</feature>
<feature type="transmembrane region" description="Helical" evidence="9">
    <location>
        <begin position="108"/>
        <end position="131"/>
    </location>
</feature>
<dbReference type="InterPro" id="IPR005829">
    <property type="entry name" value="Sugar_transporter_CS"/>
</dbReference>
<keyword evidence="3 8" id="KW-0813">Transport</keyword>
<dbReference type="InterPro" id="IPR005828">
    <property type="entry name" value="MFS_sugar_transport-like"/>
</dbReference>
<evidence type="ECO:0000313" key="11">
    <source>
        <dbReference type="EMBL" id="KAK1841408.1"/>
    </source>
</evidence>
<dbReference type="InterPro" id="IPR020846">
    <property type="entry name" value="MFS_dom"/>
</dbReference>
<protein>
    <submittedName>
        <fullName evidence="11">MFS maltose permease</fullName>
    </submittedName>
</protein>
<evidence type="ECO:0000256" key="3">
    <source>
        <dbReference type="ARBA" id="ARBA00022448"/>
    </source>
</evidence>
<keyword evidence="4 9" id="KW-0812">Transmembrane</keyword>
<evidence type="ECO:0000256" key="2">
    <source>
        <dbReference type="ARBA" id="ARBA00010992"/>
    </source>
</evidence>
<evidence type="ECO:0000256" key="6">
    <source>
        <dbReference type="ARBA" id="ARBA00023136"/>
    </source>
</evidence>
<dbReference type="PROSITE" id="PS00217">
    <property type="entry name" value="SUGAR_TRANSPORT_2"/>
    <property type="match status" value="1"/>
</dbReference>